<evidence type="ECO:0000256" key="1">
    <source>
        <dbReference type="SAM" id="Phobius"/>
    </source>
</evidence>
<dbReference type="EMBL" id="WOCE01000007">
    <property type="protein sequence ID" value="KAE9610025.1"/>
    <property type="molecule type" value="Genomic_DNA"/>
</dbReference>
<feature type="transmembrane region" description="Helical" evidence="1">
    <location>
        <begin position="68"/>
        <end position="87"/>
    </location>
</feature>
<dbReference type="OrthoDB" id="10250354at2759"/>
<dbReference type="AlphaFoldDB" id="A0A6A4Q790"/>
<comment type="caution">
    <text evidence="2">The sequence shown here is derived from an EMBL/GenBank/DDBJ whole genome shotgun (WGS) entry which is preliminary data.</text>
</comment>
<name>A0A6A4Q790_LUPAL</name>
<keyword evidence="3" id="KW-1185">Reference proteome</keyword>
<gene>
    <name evidence="2" type="ORF">Lalb_Chr07g0182251</name>
</gene>
<evidence type="ECO:0000313" key="2">
    <source>
        <dbReference type="EMBL" id="KAE9610025.1"/>
    </source>
</evidence>
<evidence type="ECO:0000313" key="3">
    <source>
        <dbReference type="Proteomes" id="UP000447434"/>
    </source>
</evidence>
<protein>
    <submittedName>
        <fullName evidence="2">Uncharacterized protein</fullName>
    </submittedName>
</protein>
<organism evidence="2 3">
    <name type="scientific">Lupinus albus</name>
    <name type="common">White lupine</name>
    <name type="synonym">Lupinus termis</name>
    <dbReference type="NCBI Taxonomy" id="3870"/>
    <lineage>
        <taxon>Eukaryota</taxon>
        <taxon>Viridiplantae</taxon>
        <taxon>Streptophyta</taxon>
        <taxon>Embryophyta</taxon>
        <taxon>Tracheophyta</taxon>
        <taxon>Spermatophyta</taxon>
        <taxon>Magnoliopsida</taxon>
        <taxon>eudicotyledons</taxon>
        <taxon>Gunneridae</taxon>
        <taxon>Pentapetalae</taxon>
        <taxon>rosids</taxon>
        <taxon>fabids</taxon>
        <taxon>Fabales</taxon>
        <taxon>Fabaceae</taxon>
        <taxon>Papilionoideae</taxon>
        <taxon>50 kb inversion clade</taxon>
        <taxon>genistoids sensu lato</taxon>
        <taxon>core genistoids</taxon>
        <taxon>Genisteae</taxon>
        <taxon>Lupinus</taxon>
    </lineage>
</organism>
<sequence length="265" mass="31265">MGQESDSMTQLVLEICSISTRSVVCVHRHVSSTAKEYVEENAGANTIRERYHKLGMFNLFYAHVKSTFLFSLYCWIIRIFVLCLQPCNFIQIRINTPRLKLLSSLFLRHIFAYLMLKREKPERHKNFCFECKRIPYTSHNVVAPGNSNGSGFKVWNIISRSKPCKLWRNIRDIRDRFREEAKVIDDCLHANSMMSRKEPSLYNPLDYIQRSKSLHRFEKETLVFNPSDYLHLGYPHLRNQIYKNSATFWFLQTQSMLHNDNGGTK</sequence>
<accession>A0A6A4Q790</accession>
<reference evidence="3" key="1">
    <citation type="journal article" date="2020" name="Nat. Commun.">
        <title>Genome sequence of the cluster root forming white lupin.</title>
        <authorList>
            <person name="Hufnagel B."/>
            <person name="Marques A."/>
            <person name="Soriano A."/>
            <person name="Marques L."/>
            <person name="Divol F."/>
            <person name="Doumas P."/>
            <person name="Sallet E."/>
            <person name="Mancinotti D."/>
            <person name="Carrere S."/>
            <person name="Marande W."/>
            <person name="Arribat S."/>
            <person name="Keller J."/>
            <person name="Huneau C."/>
            <person name="Blein T."/>
            <person name="Aime D."/>
            <person name="Laguerre M."/>
            <person name="Taylor J."/>
            <person name="Schubert V."/>
            <person name="Nelson M."/>
            <person name="Geu-Flores F."/>
            <person name="Crespi M."/>
            <person name="Gallardo-Guerrero K."/>
            <person name="Delaux P.-M."/>
            <person name="Salse J."/>
            <person name="Berges H."/>
            <person name="Guyot R."/>
            <person name="Gouzy J."/>
            <person name="Peret B."/>
        </authorList>
    </citation>
    <scope>NUCLEOTIDE SEQUENCE [LARGE SCALE GENOMIC DNA]</scope>
    <source>
        <strain evidence="3">cv. Amiga</strain>
    </source>
</reference>
<dbReference type="Proteomes" id="UP000447434">
    <property type="component" value="Chromosome 7"/>
</dbReference>
<keyword evidence="1" id="KW-0812">Transmembrane</keyword>
<keyword evidence="1" id="KW-1133">Transmembrane helix</keyword>
<keyword evidence="1" id="KW-0472">Membrane</keyword>
<proteinExistence type="predicted"/>